<dbReference type="Pfam" id="PF03649">
    <property type="entry name" value="UPF0014"/>
    <property type="match status" value="1"/>
</dbReference>
<evidence type="ECO:0000313" key="8">
    <source>
        <dbReference type="Proteomes" id="UP000000663"/>
    </source>
</evidence>
<comment type="similarity">
    <text evidence="2">Belongs to the UPF0014 family.</text>
</comment>
<name>Q0W2Y1_METAR</name>
<evidence type="ECO:0000313" key="7">
    <source>
        <dbReference type="EMBL" id="CAJ37262.1"/>
    </source>
</evidence>
<evidence type="ECO:0000256" key="5">
    <source>
        <dbReference type="ARBA" id="ARBA00023136"/>
    </source>
</evidence>
<proteinExistence type="inferred from homology"/>
<feature type="transmembrane region" description="Helical" evidence="6">
    <location>
        <begin position="6"/>
        <end position="24"/>
    </location>
</feature>
<evidence type="ECO:0000256" key="1">
    <source>
        <dbReference type="ARBA" id="ARBA00004141"/>
    </source>
</evidence>
<feature type="transmembrane region" description="Helical" evidence="6">
    <location>
        <begin position="210"/>
        <end position="235"/>
    </location>
</feature>
<protein>
    <submittedName>
        <fullName evidence="7">Predicted ABC-type transport system, permease component</fullName>
    </submittedName>
</protein>
<dbReference type="OrthoDB" id="148038at2157"/>
<dbReference type="PANTHER" id="PTHR30028:SF0">
    <property type="entry name" value="PROTEIN ALUMINUM SENSITIVE 3"/>
    <property type="match status" value="1"/>
</dbReference>
<organism evidence="7 8">
    <name type="scientific">Methanocella arvoryzae (strain DSM 22066 / NBRC 105507 / MRE50)</name>
    <dbReference type="NCBI Taxonomy" id="351160"/>
    <lineage>
        <taxon>Archaea</taxon>
        <taxon>Methanobacteriati</taxon>
        <taxon>Methanobacteriota</taxon>
        <taxon>Stenosarchaea group</taxon>
        <taxon>Methanomicrobia</taxon>
        <taxon>Methanocellales</taxon>
        <taxon>Methanocellaceae</taxon>
        <taxon>Methanocella</taxon>
    </lineage>
</organism>
<accession>Q0W2Y1</accession>
<evidence type="ECO:0000256" key="4">
    <source>
        <dbReference type="ARBA" id="ARBA00022989"/>
    </source>
</evidence>
<feature type="transmembrane region" description="Helical" evidence="6">
    <location>
        <begin position="117"/>
        <end position="137"/>
    </location>
</feature>
<dbReference type="EMBL" id="AM114193">
    <property type="protein sequence ID" value="CAJ37262.1"/>
    <property type="molecule type" value="Genomic_DNA"/>
</dbReference>
<sequence>MVDVIMLGFGLALAFLIISAVLAARYHIWKEVTVSGARAIVQILILSSVIILMFNLPVYWSALILLAMATIAGYTTYARAGKPELVFPTAVASIAITSIMMLVPFFLIGIFPLEPRYLIPTGSILIGNAMNVSSLAIDRYRGELRNRRGEVEAYLALGTSPRMATEHCLKQGILSALIPSIDNMKNLGLVWIPGVMTGMLLSGSNPVQAAAIQVSIFIAIFLTGMISSNILLYYATSSFFTRALQLREDVL</sequence>
<dbReference type="KEGG" id="rci:RCIX2132"/>
<reference evidence="7 8" key="1">
    <citation type="journal article" date="2006" name="Science">
        <title>Genome of rice cluster I archaea -- the key methane producers in the rice rhizosphere.</title>
        <authorList>
            <person name="Erkel C."/>
            <person name="Kube M."/>
            <person name="Reinhardt R."/>
            <person name="Liesack W."/>
        </authorList>
    </citation>
    <scope>NUCLEOTIDE SEQUENCE [LARGE SCALE GENOMIC DNA]</scope>
    <source>
        <strain evidence="8">DSM 22066 / NBRC 105507 / MRE50</strain>
    </source>
</reference>
<evidence type="ECO:0000256" key="6">
    <source>
        <dbReference type="SAM" id="Phobius"/>
    </source>
</evidence>
<keyword evidence="8" id="KW-1185">Reference proteome</keyword>
<dbReference type="PANTHER" id="PTHR30028">
    <property type="entry name" value="UPF0014 INNER MEMBRANE PROTEIN YBBM-RELATED"/>
    <property type="match status" value="1"/>
</dbReference>
<evidence type="ECO:0000256" key="2">
    <source>
        <dbReference type="ARBA" id="ARBA00005268"/>
    </source>
</evidence>
<gene>
    <name evidence="7" type="ORF">RCIX2132</name>
</gene>
<feature type="transmembrane region" description="Helical" evidence="6">
    <location>
        <begin position="85"/>
        <end position="111"/>
    </location>
</feature>
<keyword evidence="3 6" id="KW-0812">Transmembrane</keyword>
<dbReference type="InterPro" id="IPR005226">
    <property type="entry name" value="UPF0014_fam"/>
</dbReference>
<dbReference type="AlphaFoldDB" id="Q0W2Y1"/>
<dbReference type="Proteomes" id="UP000000663">
    <property type="component" value="Chromosome"/>
</dbReference>
<dbReference type="GeneID" id="5143071"/>
<dbReference type="RefSeq" id="WP_012035314.1">
    <property type="nucleotide sequence ID" value="NC_009464.1"/>
</dbReference>
<keyword evidence="4 6" id="KW-1133">Transmembrane helix</keyword>
<dbReference type="eggNOG" id="arCOG04953">
    <property type="taxonomic scope" value="Archaea"/>
</dbReference>
<keyword evidence="5 6" id="KW-0472">Membrane</keyword>
<dbReference type="GO" id="GO:0005886">
    <property type="term" value="C:plasma membrane"/>
    <property type="evidence" value="ECO:0007669"/>
    <property type="project" value="TreeGrafter"/>
</dbReference>
<comment type="subcellular location">
    <subcellularLocation>
        <location evidence="1">Membrane</location>
        <topology evidence="1">Multi-pass membrane protein</topology>
    </subcellularLocation>
</comment>
<dbReference type="PATRIC" id="fig|351160.9.peg.1019"/>
<evidence type="ECO:0000256" key="3">
    <source>
        <dbReference type="ARBA" id="ARBA00022692"/>
    </source>
</evidence>